<reference evidence="7 9" key="2">
    <citation type="journal article" date="2019" name="Science, e1252229">
        <title>Invertible promoters mediate bacterial phase variation, antibiotic resistance, and host adaptation in the gut.</title>
        <authorList>
            <person name="Jiang X."/>
            <person name="Hall A.B."/>
            <person name="Arthur T.D."/>
            <person name="Plichta D.R."/>
            <person name="Covington C.T."/>
            <person name="Poyet M."/>
            <person name="Crothers J."/>
            <person name="Moses P.L."/>
            <person name="Tolonen A.C."/>
            <person name="Vlamakis H."/>
            <person name="Alm E.J."/>
            <person name="Xavier R.J."/>
        </authorList>
    </citation>
    <scope>NUCLEOTIDE SEQUENCE [LARGE SCALE GENOMIC DNA]</scope>
    <source>
        <strain evidence="7">Aa_0143</strain>
        <strain evidence="9">aa_0143</strain>
    </source>
</reference>
<dbReference type="Pfam" id="PF14200">
    <property type="entry name" value="RicinB_lectin_2"/>
    <property type="match status" value="7"/>
</dbReference>
<dbReference type="RefSeq" id="WP_009242820.1">
    <property type="nucleotide sequence ID" value="NZ_AP028249.1"/>
</dbReference>
<dbReference type="EC" id="3.5.1.28" evidence="6"/>
<dbReference type="InterPro" id="IPR002508">
    <property type="entry name" value="MurNAc-LAA_cat"/>
</dbReference>
<dbReference type="PANTHER" id="PTHR30404:SF0">
    <property type="entry name" value="N-ACETYLMURAMOYL-L-ALANINE AMIDASE AMIC"/>
    <property type="match status" value="1"/>
</dbReference>
<feature type="domain" description="Ricin B lectin" evidence="4">
    <location>
        <begin position="827"/>
        <end position="973"/>
    </location>
</feature>
<evidence type="ECO:0000313" key="6">
    <source>
        <dbReference type="EMBL" id="CUO08038.1"/>
    </source>
</evidence>
<accession>A0A174C8F5</accession>
<evidence type="ECO:0000256" key="2">
    <source>
        <dbReference type="SAM" id="MobiDB-lite"/>
    </source>
</evidence>
<dbReference type="InterPro" id="IPR050695">
    <property type="entry name" value="N-acetylmuramoyl_amidase_3"/>
</dbReference>
<sequence length="1540" mass="168962">MKRKIKKIIAGILFASMLTGNVSMNVVYGTENYGDRIEENQSANIEDGGKQFTEEDNTQNQNQNKTEDGLNEDQSSVNTDATEGTEQEVESGKIGITYGKVNFVYIESPYVQTPGTQRIVFSFDKEITGAETIALMIEDEEGNQEEWNLAKQSGTLYLFEKEYAQGVSAGIYKATNLLIKSSAEEKKIALDDIGVKAEFGVDTEYEGIEELKPVEGQFSEEESSVETSVVTIDENGVAEAQDNIAEALEVVSADRMNTVSTYGNASDAKSGNVVVALDPGHDANDAGAQGYGLREEDLTLKIANYCKQELEQYAGVTVYMTRTGAACPYNKPGITCMEDRVKAAVNAGAKIFVSFHLNSSVSSAASGAEVIVPNNSWKAEVGAAGRKLGEAILDELVAIGLGRRSVYSKDTTINEKYPDGSISDYFSVQIHCKEHGIPGLIVEHAFLSNGSDVNNFLKTESGLKKLGVADATGIARYLGLQKMGVRVNVPEGTYTLDSVLASGKGIKISNDLFTSGAGTVLSTKKENISSQRFEIVSIGNGYYNIIAEHSGKALQAVGDGKAGYAYIEQRERNSALEAQKWCFIDAGNGTYYIMSALNTCIDIHSGVTSDGNTVWTYTCNQSNAQKWKLTKADNKTIENGTYTIANSVNKNQVLTVSKESSDNFANVELDSLKNISAQRFEVEYVGNGYYKIVAEHSGKSLDILNGSEKKNANLQQYAWNSSDAQLWKFVKADNGTYYIRSKLGTTIGLATSNVVSGTNVCMDQVNGNNIQKWVLKKAENAPVANGRYVISNAKFSENVISINGQNATLGTYVGAKNQMFDIKYMGAGYYQILSVQSGKSLDVANASSEPGANLWEYSWNGSNAQLWKFIVNSDGSYYIKSKLGTVVDIFSGIIAEGTNIQMYTANGSDAQKWKLESGKEGIDERPLENGTYTISNATNSKQVLDIASAVETDYANIQMYASNNTSAQRFELYYVGNGYYQILSEKSGKSLDVANGSKKQGANVWQYSWNGSEAQLWRIIEAEDGGYYLQSKLGTFLSISGNTASSGMNVQMSYLESGKRQQWKFEASTYQPVKDGKYTLRSSKESEYTIDVANASKVDGANVWLYYYNGTKPQRFNISYVGKGYYKIIAEHSGKALTVENDTRKAGVNVVQKKWVANSDTQLWKFVSTSEGYYIRSKTGTVLDIWSAVYAPYTNIWTYTANGSLAQKWHLEKEYDSIEVPEGIYTIQTALSSSKTLDIANGSKANFGNIWIYNINNTEAQEFEIEKVSDGYYKIESKLSGKVLDVANGSRTAGANVWQYSWNGSDAQLWRFVDAGDGKYYIQSKLGTVLDVTSASAAAGTNVQTYTFNQSTAQKWTLLETEKTLYSIMGKTNVSVSQMVKFYKNKATVSYPYSNVSEAPTIEKFCQIYKEESEVEGVKAEVAFAQAMMETGFLKFGGDVKKDQYNFAGIGAIGGGSSGAKFDSIRIGIRAHVQHLKAYASKEALKQPVVDPRFQYVKRGSAEYVQWLGQKENPNGYGWATAKNYGNNIVKLYILPMKKY</sequence>
<dbReference type="CDD" id="cd00161">
    <property type="entry name" value="beta-trefoil_Ricin-like"/>
    <property type="match status" value="6"/>
</dbReference>
<keyword evidence="1 6" id="KW-0378">Hydrolase</keyword>
<feature type="chain" id="PRO_5044549824" evidence="3">
    <location>
        <begin position="26"/>
        <end position="1540"/>
    </location>
</feature>
<dbReference type="GO" id="GO:0009253">
    <property type="term" value="P:peptidoglycan catabolic process"/>
    <property type="evidence" value="ECO:0007669"/>
    <property type="project" value="InterPro"/>
</dbReference>
<evidence type="ECO:0000313" key="7">
    <source>
        <dbReference type="EMBL" id="RYS80175.1"/>
    </source>
</evidence>
<reference evidence="6 8" key="1">
    <citation type="submission" date="2015-09" db="EMBL/GenBank/DDBJ databases">
        <authorList>
            <consortium name="Pathogen Informatics"/>
        </authorList>
    </citation>
    <scope>NUCLEOTIDE SEQUENCE [LARGE SCALE GENOMIC DNA]</scope>
    <source>
        <strain evidence="6 8">2789STDY5834841</strain>
    </source>
</reference>
<dbReference type="PANTHER" id="PTHR30404">
    <property type="entry name" value="N-ACETYLMURAMOYL-L-ALANINE AMIDASE"/>
    <property type="match status" value="1"/>
</dbReference>
<organism evidence="6 8">
    <name type="scientific">[Ruminococcus] torques</name>
    <dbReference type="NCBI Taxonomy" id="33039"/>
    <lineage>
        <taxon>Bacteria</taxon>
        <taxon>Bacillati</taxon>
        <taxon>Bacillota</taxon>
        <taxon>Clostridia</taxon>
        <taxon>Lachnospirales</taxon>
        <taxon>Lachnospiraceae</taxon>
        <taxon>Mediterraneibacter</taxon>
    </lineage>
</organism>
<dbReference type="SUPFAM" id="SSF50370">
    <property type="entry name" value="Ricin B-like lectins"/>
    <property type="match status" value="6"/>
</dbReference>
<dbReference type="Gene3D" id="1.10.530.10">
    <property type="match status" value="1"/>
</dbReference>
<feature type="domain" description="Ricin B lectin" evidence="4">
    <location>
        <begin position="1270"/>
        <end position="1393"/>
    </location>
</feature>
<dbReference type="GO" id="GO:0030288">
    <property type="term" value="C:outer membrane-bounded periplasmic space"/>
    <property type="evidence" value="ECO:0007669"/>
    <property type="project" value="TreeGrafter"/>
</dbReference>
<feature type="domain" description="Ricin B lectin" evidence="4">
    <location>
        <begin position="540"/>
        <end position="683"/>
    </location>
</feature>
<dbReference type="InterPro" id="IPR002901">
    <property type="entry name" value="MGlyc_endo_b_GlcNAc-like_dom"/>
</dbReference>
<gene>
    <name evidence="6" type="primary">cwlC_2</name>
    <name evidence="7" type="ORF">EAI93_07055</name>
    <name evidence="6" type="ORF">ERS852456_01556</name>
</gene>
<dbReference type="SMART" id="SM00646">
    <property type="entry name" value="Ami_3"/>
    <property type="match status" value="1"/>
</dbReference>
<dbReference type="EMBL" id="CYZO01000018">
    <property type="protein sequence ID" value="CUO08038.1"/>
    <property type="molecule type" value="Genomic_DNA"/>
</dbReference>
<dbReference type="GO" id="GO:0008745">
    <property type="term" value="F:N-acetylmuramoyl-L-alanine amidase activity"/>
    <property type="evidence" value="ECO:0007669"/>
    <property type="project" value="UniProtKB-EC"/>
</dbReference>
<dbReference type="SMART" id="SM00458">
    <property type="entry name" value="RICIN"/>
    <property type="match status" value="6"/>
</dbReference>
<feature type="domain" description="Ricin B lectin" evidence="4">
    <location>
        <begin position="1123"/>
        <end position="1266"/>
    </location>
</feature>
<evidence type="ECO:0000259" key="4">
    <source>
        <dbReference type="SMART" id="SM00458"/>
    </source>
</evidence>
<evidence type="ECO:0000256" key="3">
    <source>
        <dbReference type="SAM" id="SignalP"/>
    </source>
</evidence>
<dbReference type="CDD" id="cd02696">
    <property type="entry name" value="MurNAc-LAA"/>
    <property type="match status" value="1"/>
</dbReference>
<feature type="domain" description="Ricin B lectin" evidence="4">
    <location>
        <begin position="687"/>
        <end position="823"/>
    </location>
</feature>
<dbReference type="InterPro" id="IPR035992">
    <property type="entry name" value="Ricin_B-like_lectins"/>
</dbReference>
<feature type="compositionally biased region" description="Polar residues" evidence="2">
    <location>
        <begin position="72"/>
        <end position="82"/>
    </location>
</feature>
<dbReference type="PROSITE" id="PS50231">
    <property type="entry name" value="RICIN_B_LECTIN"/>
    <property type="match status" value="5"/>
</dbReference>
<keyword evidence="3" id="KW-0732">Signal</keyword>
<evidence type="ECO:0000313" key="9">
    <source>
        <dbReference type="Proteomes" id="UP000292665"/>
    </source>
</evidence>
<feature type="domain" description="MurNAc-LAA" evidence="5">
    <location>
        <begin position="341"/>
        <end position="475"/>
    </location>
</feature>
<dbReference type="Gene3D" id="3.40.630.40">
    <property type="entry name" value="Zn-dependent exopeptidases"/>
    <property type="match status" value="1"/>
</dbReference>
<evidence type="ECO:0000256" key="1">
    <source>
        <dbReference type="ARBA" id="ARBA00022801"/>
    </source>
</evidence>
<dbReference type="InterPro" id="IPR000772">
    <property type="entry name" value="Ricin_B_lectin"/>
</dbReference>
<dbReference type="Pfam" id="PF01832">
    <property type="entry name" value="Glucosaminidase"/>
    <property type="match status" value="1"/>
</dbReference>
<feature type="signal peptide" evidence="3">
    <location>
        <begin position="1"/>
        <end position="25"/>
    </location>
</feature>
<evidence type="ECO:0000259" key="5">
    <source>
        <dbReference type="SMART" id="SM00646"/>
    </source>
</evidence>
<proteinExistence type="predicted"/>
<dbReference type="GO" id="GO:0004040">
    <property type="term" value="F:amidase activity"/>
    <property type="evidence" value="ECO:0007669"/>
    <property type="project" value="InterPro"/>
</dbReference>
<name>A0A174C8F5_9FIRM</name>
<protein>
    <submittedName>
        <fullName evidence="6">Sporulation-specific N-acetylmuramoyl-L-alanine amidase</fullName>
        <ecNumber evidence="6">3.5.1.28</ecNumber>
    </submittedName>
</protein>
<dbReference type="Proteomes" id="UP000095787">
    <property type="component" value="Unassembled WGS sequence"/>
</dbReference>
<dbReference type="SUPFAM" id="SSF53187">
    <property type="entry name" value="Zn-dependent exopeptidases"/>
    <property type="match status" value="1"/>
</dbReference>
<feature type="region of interest" description="Disordered" evidence="2">
    <location>
        <begin position="48"/>
        <end position="90"/>
    </location>
</feature>
<evidence type="ECO:0000313" key="8">
    <source>
        <dbReference type="Proteomes" id="UP000095787"/>
    </source>
</evidence>
<dbReference type="Pfam" id="PF01520">
    <property type="entry name" value="Amidase_3"/>
    <property type="match status" value="1"/>
</dbReference>
<dbReference type="Proteomes" id="UP000292665">
    <property type="component" value="Unassembled WGS sequence"/>
</dbReference>
<dbReference type="EMBL" id="RCYR01000011">
    <property type="protein sequence ID" value="RYS80175.1"/>
    <property type="molecule type" value="Genomic_DNA"/>
</dbReference>
<feature type="domain" description="Ricin B lectin" evidence="4">
    <location>
        <begin position="977"/>
        <end position="1119"/>
    </location>
</feature>
<dbReference type="Gene3D" id="2.80.10.50">
    <property type="match status" value="12"/>
</dbReference>